<evidence type="ECO:0000256" key="1">
    <source>
        <dbReference type="SAM" id="MobiDB-lite"/>
    </source>
</evidence>
<dbReference type="EMBL" id="HBUE01305993">
    <property type="protein sequence ID" value="CAG6580999.1"/>
    <property type="molecule type" value="Transcribed_RNA"/>
</dbReference>
<proteinExistence type="predicted"/>
<dbReference type="AlphaFoldDB" id="A0A8D8JYK0"/>
<organism evidence="2">
    <name type="scientific">Culex pipiens</name>
    <name type="common">House mosquito</name>
    <dbReference type="NCBI Taxonomy" id="7175"/>
    <lineage>
        <taxon>Eukaryota</taxon>
        <taxon>Metazoa</taxon>
        <taxon>Ecdysozoa</taxon>
        <taxon>Arthropoda</taxon>
        <taxon>Hexapoda</taxon>
        <taxon>Insecta</taxon>
        <taxon>Pterygota</taxon>
        <taxon>Neoptera</taxon>
        <taxon>Endopterygota</taxon>
        <taxon>Diptera</taxon>
        <taxon>Nematocera</taxon>
        <taxon>Culicoidea</taxon>
        <taxon>Culicidae</taxon>
        <taxon>Culicinae</taxon>
        <taxon>Culicini</taxon>
        <taxon>Culex</taxon>
        <taxon>Culex</taxon>
    </lineage>
</organism>
<dbReference type="EMBL" id="HBUE01199834">
    <property type="protein sequence ID" value="CAG6529213.1"/>
    <property type="molecule type" value="Transcribed_RNA"/>
</dbReference>
<feature type="compositionally biased region" description="Polar residues" evidence="1">
    <location>
        <begin position="51"/>
        <end position="83"/>
    </location>
</feature>
<name>A0A8D8JYK0_CULPI</name>
<reference evidence="2" key="1">
    <citation type="submission" date="2021-05" db="EMBL/GenBank/DDBJ databases">
        <authorList>
            <person name="Alioto T."/>
            <person name="Alioto T."/>
            <person name="Gomez Garrido J."/>
        </authorList>
    </citation>
    <scope>NUCLEOTIDE SEQUENCE</scope>
</reference>
<evidence type="ECO:0000313" key="2">
    <source>
        <dbReference type="EMBL" id="CAG6580999.1"/>
    </source>
</evidence>
<protein>
    <submittedName>
        <fullName evidence="2">(northern house mosquito) hypothetical protein</fullName>
    </submittedName>
</protein>
<sequence>MICETVTIRSSSTSRWNGTPSTIRPRKPSGHRSGSSGCRTRHRPTPACSAWWSTRTKSCPSTPRRSWRSTKASSGTRCRHTSLQSQTPRTDRCCKIEKTSLSCVPVSRVLVRPRTQRR</sequence>
<feature type="region of interest" description="Disordered" evidence="1">
    <location>
        <begin position="1"/>
        <end position="83"/>
    </location>
</feature>
<accession>A0A8D8JYK0</accession>
<feature type="compositionally biased region" description="Polar residues" evidence="1">
    <location>
        <begin position="7"/>
        <end position="22"/>
    </location>
</feature>